<feature type="transmembrane region" description="Helical" evidence="6">
    <location>
        <begin position="25"/>
        <end position="43"/>
    </location>
</feature>
<evidence type="ECO:0000256" key="1">
    <source>
        <dbReference type="ARBA" id="ARBA00004141"/>
    </source>
</evidence>
<comment type="subcellular location">
    <subcellularLocation>
        <location evidence="1">Membrane</location>
        <topology evidence="1">Multi-pass membrane protein</topology>
    </subcellularLocation>
</comment>
<dbReference type="GO" id="GO:0022857">
    <property type="term" value="F:transmembrane transporter activity"/>
    <property type="evidence" value="ECO:0007669"/>
    <property type="project" value="InterPro"/>
</dbReference>
<dbReference type="PANTHER" id="PTHR42718:SF9">
    <property type="entry name" value="MAJOR FACILITATOR SUPERFAMILY MULTIDRUG TRANSPORTER MFSC"/>
    <property type="match status" value="1"/>
</dbReference>
<feature type="transmembrane region" description="Helical" evidence="6">
    <location>
        <begin position="49"/>
        <end position="76"/>
    </location>
</feature>
<feature type="domain" description="Major facilitator superfamily (MFS) profile" evidence="7">
    <location>
        <begin position="1"/>
        <end position="161"/>
    </location>
</feature>
<dbReference type="AlphaFoldDB" id="A0A3G9GXI1"/>
<dbReference type="RefSeq" id="WP_089082857.1">
    <property type="nucleotide sequence ID" value="NZ_AP018823.1"/>
</dbReference>
<sequence length="161" mass="16426">MSSPDGGAANAHAARQGRAFSTLTALRATLIFAISLVAVPLPNISSKPIFITGLLVFGAASAAAALSPSFLMLIAMRFVQRMGAFREAPAALSLLRGGCAEPAACSRAMASWGHVSVLGASASPVISGVIITWLSWRQIHSTAGGQRLRLVGAGRLAACLA</sequence>
<keyword evidence="3 6" id="KW-0812">Transmembrane</keyword>
<keyword evidence="5 6" id="KW-0472">Membrane</keyword>
<reference evidence="9" key="1">
    <citation type="journal article" date="2017" name="Biotechnol. Biofuels">
        <title>Evaluation of environmental bacterial communities as a factor affecting the growth of duckweed Lemna minor.</title>
        <authorList>
            <person name="Ishizawa H."/>
            <person name="Kuroda M."/>
            <person name="Morikawa M."/>
            <person name="Ike M."/>
        </authorList>
    </citation>
    <scope>NUCLEOTIDE SEQUENCE [LARGE SCALE GENOMIC DNA]</scope>
    <source>
        <strain evidence="9">H3</strain>
    </source>
</reference>
<accession>A0A3G9GXI1</accession>
<evidence type="ECO:0000256" key="3">
    <source>
        <dbReference type="ARBA" id="ARBA00022692"/>
    </source>
</evidence>
<protein>
    <submittedName>
        <fullName evidence="8">Putative transmembrane efflux protein</fullName>
    </submittedName>
</protein>
<keyword evidence="4 6" id="KW-1133">Transmembrane helix</keyword>
<gene>
    <name evidence="8" type="ORF">DLM_4294</name>
</gene>
<dbReference type="Proteomes" id="UP000198290">
    <property type="component" value="Chromosome"/>
</dbReference>
<evidence type="ECO:0000313" key="8">
    <source>
        <dbReference type="EMBL" id="BBF87866.1"/>
    </source>
</evidence>
<reference evidence="9" key="3">
    <citation type="journal article" date="2017" name="Plant Physiol. Biochem.">
        <title>Differential oxidative and antioxidative response of duckweed Lemna minor toward plant growth promoting/inhibiting bacteria.</title>
        <authorList>
            <person name="Ishizawa H."/>
            <person name="Kuroda M."/>
            <person name="Morikawa M."/>
            <person name="Ike M."/>
        </authorList>
    </citation>
    <scope>NUCLEOTIDE SEQUENCE [LARGE SCALE GENOMIC DNA]</scope>
    <source>
        <strain evidence="9">H3</strain>
    </source>
</reference>
<evidence type="ECO:0000313" key="9">
    <source>
        <dbReference type="Proteomes" id="UP000198290"/>
    </source>
</evidence>
<dbReference type="SUPFAM" id="SSF103473">
    <property type="entry name" value="MFS general substrate transporter"/>
    <property type="match status" value="1"/>
</dbReference>
<keyword evidence="9" id="KW-1185">Reference proteome</keyword>
<reference evidence="8 9" key="2">
    <citation type="journal article" date="2017" name="Genome Announc.">
        <title>Draft genome sequence of Aquitalea magnusonii strain H3, a plant growth-promoting bacterium of duckweed Lemna minor.</title>
        <authorList>
            <person name="Ishizawa H."/>
            <person name="Kuroda M."/>
            <person name="Ike M."/>
        </authorList>
    </citation>
    <scope>NUCLEOTIDE SEQUENCE [LARGE SCALE GENOMIC DNA]</scope>
    <source>
        <strain evidence="8 9">H3</strain>
    </source>
</reference>
<dbReference type="PROSITE" id="PS50850">
    <property type="entry name" value="MFS"/>
    <property type="match status" value="1"/>
</dbReference>
<dbReference type="GO" id="GO:0016020">
    <property type="term" value="C:membrane"/>
    <property type="evidence" value="ECO:0007669"/>
    <property type="project" value="UniProtKB-SubCell"/>
</dbReference>
<dbReference type="Gene3D" id="1.20.1720.10">
    <property type="entry name" value="Multidrug resistance protein D"/>
    <property type="match status" value="1"/>
</dbReference>
<evidence type="ECO:0000259" key="7">
    <source>
        <dbReference type="PROSITE" id="PS50850"/>
    </source>
</evidence>
<evidence type="ECO:0000256" key="4">
    <source>
        <dbReference type="ARBA" id="ARBA00022989"/>
    </source>
</evidence>
<dbReference type="EMBL" id="AP018823">
    <property type="protein sequence ID" value="BBF87866.1"/>
    <property type="molecule type" value="Genomic_DNA"/>
</dbReference>
<evidence type="ECO:0000256" key="5">
    <source>
        <dbReference type="ARBA" id="ARBA00023136"/>
    </source>
</evidence>
<organism evidence="8 9">
    <name type="scientific">Aquitalea magnusonii</name>
    <dbReference type="NCBI Taxonomy" id="332411"/>
    <lineage>
        <taxon>Bacteria</taxon>
        <taxon>Pseudomonadati</taxon>
        <taxon>Pseudomonadota</taxon>
        <taxon>Betaproteobacteria</taxon>
        <taxon>Neisseriales</taxon>
        <taxon>Chromobacteriaceae</taxon>
        <taxon>Aquitalea</taxon>
    </lineage>
</organism>
<dbReference type="PANTHER" id="PTHR42718">
    <property type="entry name" value="MAJOR FACILITATOR SUPERFAMILY MULTIDRUG TRANSPORTER MFSC"/>
    <property type="match status" value="1"/>
</dbReference>
<dbReference type="InterPro" id="IPR020846">
    <property type="entry name" value="MFS_dom"/>
</dbReference>
<evidence type="ECO:0000256" key="2">
    <source>
        <dbReference type="ARBA" id="ARBA00022448"/>
    </source>
</evidence>
<proteinExistence type="predicted"/>
<name>A0A3G9GXI1_9NEIS</name>
<dbReference type="KEGG" id="amah:DLM_4294"/>
<dbReference type="InterPro" id="IPR036259">
    <property type="entry name" value="MFS_trans_sf"/>
</dbReference>
<keyword evidence="2" id="KW-0813">Transport</keyword>
<evidence type="ECO:0000256" key="6">
    <source>
        <dbReference type="SAM" id="Phobius"/>
    </source>
</evidence>